<accession>A0A9N9TTI1</accession>
<feature type="chain" id="PRO_5040476735" description="Serpin domain-containing protein" evidence="5">
    <location>
        <begin position="20"/>
        <end position="392"/>
    </location>
</feature>
<evidence type="ECO:0000313" key="7">
    <source>
        <dbReference type="EMBL" id="CAG9862502.1"/>
    </source>
</evidence>
<keyword evidence="5" id="KW-0732">Signal</keyword>
<organism evidence="7 8">
    <name type="scientific">Phyllotreta striolata</name>
    <name type="common">Striped flea beetle</name>
    <name type="synonym">Crioceris striolata</name>
    <dbReference type="NCBI Taxonomy" id="444603"/>
    <lineage>
        <taxon>Eukaryota</taxon>
        <taxon>Metazoa</taxon>
        <taxon>Ecdysozoa</taxon>
        <taxon>Arthropoda</taxon>
        <taxon>Hexapoda</taxon>
        <taxon>Insecta</taxon>
        <taxon>Pterygota</taxon>
        <taxon>Neoptera</taxon>
        <taxon>Endopterygota</taxon>
        <taxon>Coleoptera</taxon>
        <taxon>Polyphaga</taxon>
        <taxon>Cucujiformia</taxon>
        <taxon>Chrysomeloidea</taxon>
        <taxon>Chrysomelidae</taxon>
        <taxon>Galerucinae</taxon>
        <taxon>Alticini</taxon>
        <taxon>Phyllotreta</taxon>
    </lineage>
</organism>
<dbReference type="PANTHER" id="PTHR11461">
    <property type="entry name" value="SERINE PROTEASE INHIBITOR, SERPIN"/>
    <property type="match status" value="1"/>
</dbReference>
<dbReference type="Gene3D" id="3.30.497.10">
    <property type="entry name" value="Antithrombin, subunit I, domain 2"/>
    <property type="match status" value="1"/>
</dbReference>
<keyword evidence="3" id="KW-0722">Serine protease inhibitor</keyword>
<reference evidence="7" key="1">
    <citation type="submission" date="2022-01" db="EMBL/GenBank/DDBJ databases">
        <authorList>
            <person name="King R."/>
        </authorList>
    </citation>
    <scope>NUCLEOTIDE SEQUENCE</scope>
</reference>
<dbReference type="InterPro" id="IPR042178">
    <property type="entry name" value="Serpin_sf_1"/>
</dbReference>
<dbReference type="PROSITE" id="PS00284">
    <property type="entry name" value="SERPIN"/>
    <property type="match status" value="1"/>
</dbReference>
<dbReference type="Proteomes" id="UP001153712">
    <property type="component" value="Chromosome 5"/>
</dbReference>
<dbReference type="Gene3D" id="2.30.39.10">
    <property type="entry name" value="Alpha-1-antitrypsin, domain 1"/>
    <property type="match status" value="1"/>
</dbReference>
<evidence type="ECO:0000256" key="5">
    <source>
        <dbReference type="SAM" id="SignalP"/>
    </source>
</evidence>
<feature type="signal peptide" evidence="5">
    <location>
        <begin position="1"/>
        <end position="19"/>
    </location>
</feature>
<dbReference type="InterPro" id="IPR000215">
    <property type="entry name" value="Serpin_fam"/>
</dbReference>
<evidence type="ECO:0000256" key="1">
    <source>
        <dbReference type="ARBA" id="ARBA00009500"/>
    </source>
</evidence>
<evidence type="ECO:0000313" key="8">
    <source>
        <dbReference type="Proteomes" id="UP001153712"/>
    </source>
</evidence>
<protein>
    <recommendedName>
        <fullName evidence="6">Serpin domain-containing protein</fullName>
    </recommendedName>
</protein>
<feature type="domain" description="Serpin" evidence="6">
    <location>
        <begin position="34"/>
        <end position="391"/>
    </location>
</feature>
<dbReference type="GO" id="GO:0004867">
    <property type="term" value="F:serine-type endopeptidase inhibitor activity"/>
    <property type="evidence" value="ECO:0007669"/>
    <property type="project" value="UniProtKB-KW"/>
</dbReference>
<proteinExistence type="inferred from homology"/>
<gene>
    <name evidence="7" type="ORF">PHYEVI_LOCUS8815</name>
</gene>
<evidence type="ECO:0000259" key="6">
    <source>
        <dbReference type="SMART" id="SM00093"/>
    </source>
</evidence>
<dbReference type="InterPro" id="IPR042185">
    <property type="entry name" value="Serpin_sf_2"/>
</dbReference>
<dbReference type="InterPro" id="IPR023796">
    <property type="entry name" value="Serpin_dom"/>
</dbReference>
<dbReference type="SMART" id="SM00093">
    <property type="entry name" value="SERPIN"/>
    <property type="match status" value="1"/>
</dbReference>
<dbReference type="GO" id="GO:0005615">
    <property type="term" value="C:extracellular space"/>
    <property type="evidence" value="ECO:0007669"/>
    <property type="project" value="InterPro"/>
</dbReference>
<dbReference type="EMBL" id="OU900098">
    <property type="protein sequence ID" value="CAG9862502.1"/>
    <property type="molecule type" value="Genomic_DNA"/>
</dbReference>
<dbReference type="Pfam" id="PF00079">
    <property type="entry name" value="Serpin"/>
    <property type="match status" value="1"/>
</dbReference>
<dbReference type="SUPFAM" id="SSF56574">
    <property type="entry name" value="Serpins"/>
    <property type="match status" value="1"/>
</dbReference>
<evidence type="ECO:0000256" key="4">
    <source>
        <dbReference type="RuleBase" id="RU000411"/>
    </source>
</evidence>
<sequence length="392" mass="42985">MFRLSLIALAGLLILKCAADPLAEVVGGNTKFTADVYKKLIQTKNGNIILSGLSAEIILSLLTSGAKGQTQQELVNALNLPAKQKDRDDAFSQITTSLNINTDDLKLLSANKLYPDVKFTIAGKFNQTAVQVYKSDVESIDYTNPQAASETINSWVAGRTNNKIQNLIDSKNLGPDTVLVLVNALYLLAKWQQPFEKHNTMKRPFYTSQTSSKSIDTMYTEKHVKYSHCSAMKAKFLELDFQGDKVSMVFVLPDERTGLSAVEENIEQYLAPQNYDNAYVAITLPKFQINTDIDFTKILQQLGVTTAFSNSADLSGISKNLGLKVSFVVQKAFINVTESGVEAAAATGVGVSKLSLPSKPELSFKADHPFIYYITDKSSGIVLFAGRFNGFD</sequence>
<dbReference type="InterPro" id="IPR023795">
    <property type="entry name" value="Serpin_CS"/>
</dbReference>
<name>A0A9N9TTI1_PHYSR</name>
<dbReference type="OrthoDB" id="9518664at2759"/>
<dbReference type="PANTHER" id="PTHR11461:SF211">
    <property type="entry name" value="GH10112P-RELATED"/>
    <property type="match status" value="1"/>
</dbReference>
<dbReference type="AlphaFoldDB" id="A0A9N9TTI1"/>
<evidence type="ECO:0000256" key="3">
    <source>
        <dbReference type="ARBA" id="ARBA00022900"/>
    </source>
</evidence>
<keyword evidence="2" id="KW-0646">Protease inhibitor</keyword>
<evidence type="ECO:0000256" key="2">
    <source>
        <dbReference type="ARBA" id="ARBA00022690"/>
    </source>
</evidence>
<dbReference type="InterPro" id="IPR036186">
    <property type="entry name" value="Serpin_sf"/>
</dbReference>
<keyword evidence="8" id="KW-1185">Reference proteome</keyword>
<comment type="similarity">
    <text evidence="1 4">Belongs to the serpin family.</text>
</comment>